<evidence type="ECO:0000256" key="1">
    <source>
        <dbReference type="ARBA" id="ARBA00006596"/>
    </source>
</evidence>
<evidence type="ECO:0000313" key="4">
    <source>
        <dbReference type="EMBL" id="JAC15293.1"/>
    </source>
</evidence>
<dbReference type="InterPro" id="IPR004108">
    <property type="entry name" value="Fe_hydrogenase_lsu_C"/>
</dbReference>
<dbReference type="AlphaFoldDB" id="A0A023F1U3"/>
<dbReference type="PANTHER" id="PTHR11615">
    <property type="entry name" value="NITRATE, FORMATE, IRON DEHYDROGENASE"/>
    <property type="match status" value="1"/>
</dbReference>
<proteinExistence type="evidence at transcript level"/>
<evidence type="ECO:0000259" key="3">
    <source>
        <dbReference type="Pfam" id="PF02906"/>
    </source>
</evidence>
<organism evidence="4">
    <name type="scientific">Triatoma infestans</name>
    <name type="common">Assassin bug</name>
    <dbReference type="NCBI Taxonomy" id="30076"/>
    <lineage>
        <taxon>Eukaryota</taxon>
        <taxon>Metazoa</taxon>
        <taxon>Ecdysozoa</taxon>
        <taxon>Arthropoda</taxon>
        <taxon>Hexapoda</taxon>
        <taxon>Insecta</taxon>
        <taxon>Pterygota</taxon>
        <taxon>Neoptera</taxon>
        <taxon>Paraneoptera</taxon>
        <taxon>Hemiptera</taxon>
        <taxon>Heteroptera</taxon>
        <taxon>Panheteroptera</taxon>
        <taxon>Cimicomorpha</taxon>
        <taxon>Reduviidae</taxon>
        <taxon>Triatominae</taxon>
        <taxon>Triatoma</taxon>
    </lineage>
</organism>
<reference evidence="4" key="1">
    <citation type="journal article" date="2014" name="PLoS Negl. Trop. Dis.">
        <title>An updated insight into the Sialotranscriptome of Triatoma infestans: developmental stage and geographic variations.</title>
        <authorList>
            <person name="Schwarz A."/>
            <person name="Medrano-Mercado N."/>
            <person name="Schaub G.A."/>
            <person name="Struchiner C.J."/>
            <person name="Bargues M.D."/>
            <person name="Levy M.Z."/>
            <person name="Ribeiro J.M."/>
        </authorList>
    </citation>
    <scope>NUCLEOTIDE SEQUENCE</scope>
    <source>
        <strain evidence="4">Chile</strain>
        <tissue evidence="4">Salivary glands</tissue>
    </source>
</reference>
<dbReference type="InterPro" id="IPR009016">
    <property type="entry name" value="Fe_hydrogenase"/>
</dbReference>
<comment type="function">
    <text evidence="2">Component of the cytosolic iron-sulfur (Fe/S) protein assembly machinery. Required for maturation of extramitochondrial Fe/S proteins.</text>
</comment>
<name>A0A023F1U3_TRIIF</name>
<dbReference type="Gene3D" id="3.40.950.10">
    <property type="entry name" value="Fe-only Hydrogenase (Larger Subunit), Chain L, domain 3"/>
    <property type="match status" value="1"/>
</dbReference>
<feature type="domain" description="Iron hydrogenase large subunit C-terminal" evidence="3">
    <location>
        <begin position="108"/>
        <end position="400"/>
    </location>
</feature>
<accession>A0A023F1U3</accession>
<evidence type="ECO:0000256" key="2">
    <source>
        <dbReference type="ARBA" id="ARBA00025700"/>
    </source>
</evidence>
<protein>
    <submittedName>
        <fullName evidence="4">Putative nuclear architecture related protein</fullName>
    </submittedName>
</protein>
<dbReference type="EMBL" id="GBBI01003419">
    <property type="protein sequence ID" value="JAC15293.1"/>
    <property type="molecule type" value="mRNA"/>
</dbReference>
<sequence length="463" mass="51936">MDSKFSSILQLSNLDDFITPSQECIKPVEIKKEASRTGSKIKIEDDGSYVEITATGDKNKLSRVDISLADCLACSGCITTAESVLINQQSHDELLRVFKNRHSENLKLIVVSLALQPILSIAGEYSLNPEICLQKLAALFKRLGADLVLEMGLADDFALVEEQREFLNRYQRYIDGDKTALPMLASTCPGWVCYAEKTKGHLLPNLSTCRSPQQIMGRLVKDILSKENNIISSEIYHATLMPCYDKKLEASRTQFSVEGSRDVDCVITPVEMMLLIRDECADGLLNSERNAEIDWPWKTIQPYRSLSRVEGSGSGGYAHHILAHAKKALFNYSGDIPFETVTRKSDILLAKHEENGKSLKVSIVTGFRNIQNVVNKMKRGTCDYNYIEIMACPSGCLNGGAQVKGHLKQLEQMHSVLTTRNVEELHEMYSNWLEGFNSDKVNTYLHTTFEPVTFNPNPLSIKW</sequence>
<dbReference type="Gene3D" id="3.40.50.1780">
    <property type="match status" value="1"/>
</dbReference>
<dbReference type="Pfam" id="PF02906">
    <property type="entry name" value="Fe_hyd_lg_C"/>
    <property type="match status" value="1"/>
</dbReference>
<comment type="similarity">
    <text evidence="1">Belongs to the NARF family.</text>
</comment>
<dbReference type="InterPro" id="IPR050340">
    <property type="entry name" value="Cytosolic_Fe-S_CAF"/>
</dbReference>
<dbReference type="SUPFAM" id="SSF53920">
    <property type="entry name" value="Fe-only hydrogenase"/>
    <property type="match status" value="1"/>
</dbReference>